<gene>
    <name evidence="8" type="ORF">PRELSG_0944200</name>
</gene>
<dbReference type="GeneID" id="39736455"/>
<feature type="transmembrane region" description="Helical" evidence="6">
    <location>
        <begin position="107"/>
        <end position="131"/>
    </location>
</feature>
<dbReference type="InterPro" id="IPR045231">
    <property type="entry name" value="Yip1/4-like"/>
</dbReference>
<keyword evidence="9" id="KW-1185">Reference proteome</keyword>
<dbReference type="Pfam" id="PF04893">
    <property type="entry name" value="Yip1"/>
    <property type="match status" value="1"/>
</dbReference>
<dbReference type="AlphaFoldDB" id="A0A1J1H6Q6"/>
<dbReference type="OMA" id="VMAMFGW"/>
<reference evidence="8 9" key="1">
    <citation type="submission" date="2015-04" db="EMBL/GenBank/DDBJ databases">
        <authorList>
            <consortium name="Pathogen Informatics"/>
        </authorList>
    </citation>
    <scope>NUCLEOTIDE SEQUENCE [LARGE SCALE GENOMIC DNA]</scope>
    <source>
        <strain evidence="8 9">SGS1</strain>
    </source>
</reference>
<feature type="domain" description="Yip1" evidence="7">
    <location>
        <begin position="49"/>
        <end position="180"/>
    </location>
</feature>
<dbReference type="EMBL" id="LN835304">
    <property type="protein sequence ID" value="CRH00339.1"/>
    <property type="molecule type" value="Genomic_DNA"/>
</dbReference>
<sequence>MAMNAARLVNYEFTMDEPVKDTMIRDAKNIYKKILYVCFHQYDDDNTIKNWDLWGSFIVYISLSITIFLDEEVIDKKNTFAYFFVFFIIGHILVSFNLSLLHINRQFFQSLCIISYSLFPFVFSSFVNLFISSPSLRLLFSLFSVVWSSYNCILILAKFIKKNRILISFFPICLLHAFIATFLLIK</sequence>
<evidence type="ECO:0000256" key="5">
    <source>
        <dbReference type="ARBA" id="ARBA00023136"/>
    </source>
</evidence>
<organism evidence="8 9">
    <name type="scientific">Plasmodium relictum</name>
    <dbReference type="NCBI Taxonomy" id="85471"/>
    <lineage>
        <taxon>Eukaryota</taxon>
        <taxon>Sar</taxon>
        <taxon>Alveolata</taxon>
        <taxon>Apicomplexa</taxon>
        <taxon>Aconoidasida</taxon>
        <taxon>Haemosporida</taxon>
        <taxon>Plasmodiidae</taxon>
        <taxon>Plasmodium</taxon>
        <taxon>Plasmodium (Haemamoeba)</taxon>
    </lineage>
</organism>
<evidence type="ECO:0000259" key="7">
    <source>
        <dbReference type="Pfam" id="PF04893"/>
    </source>
</evidence>
<keyword evidence="3 6" id="KW-0812">Transmembrane</keyword>
<feature type="transmembrane region" description="Helical" evidence="6">
    <location>
        <begin position="51"/>
        <end position="69"/>
    </location>
</feature>
<dbReference type="Proteomes" id="UP000220158">
    <property type="component" value="Chromosome 9"/>
</dbReference>
<dbReference type="RefSeq" id="XP_028533342.1">
    <property type="nucleotide sequence ID" value="XM_028676899.1"/>
</dbReference>
<dbReference type="KEGG" id="prel:PRELSG_0944200"/>
<evidence type="ECO:0000256" key="3">
    <source>
        <dbReference type="ARBA" id="ARBA00022692"/>
    </source>
</evidence>
<dbReference type="VEuPathDB" id="PlasmoDB:PRELSG_0944200"/>
<dbReference type="PANTHER" id="PTHR21236">
    <property type="entry name" value="GOLGI MEMBRANE PROTEIN YIP1"/>
    <property type="match status" value="1"/>
</dbReference>
<comment type="subcellular location">
    <subcellularLocation>
        <location evidence="6">Golgi apparatus membrane</location>
        <topology evidence="6">Multi-pass membrane protein</topology>
    </subcellularLocation>
    <subcellularLocation>
        <location evidence="1">Membrane</location>
        <topology evidence="1">Multi-pass membrane protein</topology>
    </subcellularLocation>
</comment>
<proteinExistence type="inferred from homology"/>
<evidence type="ECO:0000256" key="2">
    <source>
        <dbReference type="ARBA" id="ARBA00010596"/>
    </source>
</evidence>
<accession>A0A1J1H6Q6</accession>
<dbReference type="GO" id="GO:0000139">
    <property type="term" value="C:Golgi membrane"/>
    <property type="evidence" value="ECO:0007669"/>
    <property type="project" value="UniProtKB-SubCell"/>
</dbReference>
<feature type="transmembrane region" description="Helical" evidence="6">
    <location>
        <begin position="138"/>
        <end position="159"/>
    </location>
</feature>
<dbReference type="InterPro" id="IPR006977">
    <property type="entry name" value="Yip1_dom"/>
</dbReference>
<evidence type="ECO:0000313" key="8">
    <source>
        <dbReference type="EMBL" id="CRH00339.1"/>
    </source>
</evidence>
<protein>
    <recommendedName>
        <fullName evidence="6">Protein YIPF</fullName>
    </recommendedName>
</protein>
<evidence type="ECO:0000313" key="9">
    <source>
        <dbReference type="Proteomes" id="UP000220158"/>
    </source>
</evidence>
<name>A0A1J1H6Q6_PLARL</name>
<dbReference type="GO" id="GO:0005802">
    <property type="term" value="C:trans-Golgi network"/>
    <property type="evidence" value="ECO:0007669"/>
    <property type="project" value="TreeGrafter"/>
</dbReference>
<feature type="transmembrane region" description="Helical" evidence="6">
    <location>
        <begin position="165"/>
        <end position="185"/>
    </location>
</feature>
<dbReference type="GO" id="GO:0006888">
    <property type="term" value="P:endoplasmic reticulum to Golgi vesicle-mediated transport"/>
    <property type="evidence" value="ECO:0007669"/>
    <property type="project" value="InterPro"/>
</dbReference>
<feature type="transmembrane region" description="Helical" evidence="6">
    <location>
        <begin position="81"/>
        <end position="101"/>
    </location>
</feature>
<evidence type="ECO:0000256" key="4">
    <source>
        <dbReference type="ARBA" id="ARBA00022989"/>
    </source>
</evidence>
<comment type="similarity">
    <text evidence="2 6">Belongs to the YIP1 family.</text>
</comment>
<evidence type="ECO:0000256" key="1">
    <source>
        <dbReference type="ARBA" id="ARBA00004141"/>
    </source>
</evidence>
<keyword evidence="5 6" id="KW-0472">Membrane</keyword>
<evidence type="ECO:0000256" key="6">
    <source>
        <dbReference type="RuleBase" id="RU361264"/>
    </source>
</evidence>
<dbReference type="OrthoDB" id="411251at2759"/>
<keyword evidence="4 6" id="KW-1133">Transmembrane helix</keyword>
<dbReference type="PANTHER" id="PTHR21236:SF1">
    <property type="entry name" value="PROTEIN YIPF6"/>
    <property type="match status" value="1"/>
</dbReference>